<accession>A0AA40ASU5</accession>
<organism evidence="1 2">
    <name type="scientific">Apiosordaria backusii</name>
    <dbReference type="NCBI Taxonomy" id="314023"/>
    <lineage>
        <taxon>Eukaryota</taxon>
        <taxon>Fungi</taxon>
        <taxon>Dikarya</taxon>
        <taxon>Ascomycota</taxon>
        <taxon>Pezizomycotina</taxon>
        <taxon>Sordariomycetes</taxon>
        <taxon>Sordariomycetidae</taxon>
        <taxon>Sordariales</taxon>
        <taxon>Lasiosphaeriaceae</taxon>
        <taxon>Apiosordaria</taxon>
    </lineage>
</organism>
<evidence type="ECO:0000313" key="1">
    <source>
        <dbReference type="EMBL" id="KAK0721366.1"/>
    </source>
</evidence>
<dbReference type="AlphaFoldDB" id="A0AA40ASU5"/>
<dbReference type="EMBL" id="JAUKTV010000012">
    <property type="protein sequence ID" value="KAK0721366.1"/>
    <property type="molecule type" value="Genomic_DNA"/>
</dbReference>
<reference evidence="1" key="1">
    <citation type="submission" date="2023-06" db="EMBL/GenBank/DDBJ databases">
        <title>Genome-scale phylogeny and comparative genomics of the fungal order Sordariales.</title>
        <authorList>
            <consortium name="Lawrence Berkeley National Laboratory"/>
            <person name="Hensen N."/>
            <person name="Bonometti L."/>
            <person name="Westerberg I."/>
            <person name="Brannstrom I.O."/>
            <person name="Guillou S."/>
            <person name="Cros-Aarteil S."/>
            <person name="Calhoun S."/>
            <person name="Haridas S."/>
            <person name="Kuo A."/>
            <person name="Mondo S."/>
            <person name="Pangilinan J."/>
            <person name="Riley R."/>
            <person name="Labutti K."/>
            <person name="Andreopoulos B."/>
            <person name="Lipzen A."/>
            <person name="Chen C."/>
            <person name="Yanf M."/>
            <person name="Daum C."/>
            <person name="Ng V."/>
            <person name="Clum A."/>
            <person name="Steindorff A."/>
            <person name="Ohm R."/>
            <person name="Martin F."/>
            <person name="Silar P."/>
            <person name="Natvig D."/>
            <person name="Lalanne C."/>
            <person name="Gautier V."/>
            <person name="Ament-Velasquez S.L."/>
            <person name="Kruys A."/>
            <person name="Hutchinson M.I."/>
            <person name="Powell A.J."/>
            <person name="Barry K."/>
            <person name="Miller A.N."/>
            <person name="Grigoriev I.V."/>
            <person name="Debuchy R."/>
            <person name="Gladieux P."/>
            <person name="Thoren M.H."/>
            <person name="Johannesson H."/>
        </authorList>
    </citation>
    <scope>NUCLEOTIDE SEQUENCE</scope>
    <source>
        <strain evidence="1">CBS 540.89</strain>
    </source>
</reference>
<name>A0AA40ASU5_9PEZI</name>
<evidence type="ECO:0000313" key="2">
    <source>
        <dbReference type="Proteomes" id="UP001172159"/>
    </source>
</evidence>
<comment type="caution">
    <text evidence="1">The sequence shown here is derived from an EMBL/GenBank/DDBJ whole genome shotgun (WGS) entry which is preliminary data.</text>
</comment>
<dbReference type="Proteomes" id="UP001172159">
    <property type="component" value="Unassembled WGS sequence"/>
</dbReference>
<keyword evidence="2" id="KW-1185">Reference proteome</keyword>
<gene>
    <name evidence="1" type="ORF">B0T21DRAFT_414555</name>
</gene>
<sequence>MNAFDWPTVEARLVARSGSNEYSDTSIKVTARRMVHEYHTKKQAPLDHLRRECKAMLEKTDAMTWTHPLATVEAFETFLTTAIDVIDKLKEDEGKLQAILEEFEILPSATDIKSMERDWAVVTTDDLEEFEVVEHPGCKAILEEFEIIPSTNEMRMEADWDVMTVDDIDNFEVIETR</sequence>
<proteinExistence type="predicted"/>
<protein>
    <submittedName>
        <fullName evidence="1">Uncharacterized protein</fullName>
    </submittedName>
</protein>